<feature type="transmembrane region" description="Helical" evidence="7">
    <location>
        <begin position="270"/>
        <end position="291"/>
    </location>
</feature>
<evidence type="ECO:0000256" key="2">
    <source>
        <dbReference type="ARBA" id="ARBA00022475"/>
    </source>
</evidence>
<keyword evidence="10" id="KW-1185">Reference proteome</keyword>
<feature type="transmembrane region" description="Helical" evidence="7">
    <location>
        <begin position="591"/>
        <end position="608"/>
    </location>
</feature>
<feature type="compositionally biased region" description="Polar residues" evidence="6">
    <location>
        <begin position="1064"/>
        <end position="1087"/>
    </location>
</feature>
<sequence length="1233" mass="137303">MTIASPNASGNHISVDLDVDEIDVPLTSTPENGDYFVDLHSPPPQAQSMRLRLRKRASSRSALSSKTAENLKRRVARVKKKRHPRESRVFRRNLQLAVRIAVGVMLAGVIQTRGSSREWLFLPESYYLGGLTVASMMVIYAAANTFGGVLEQVWQIDVGVAIALLYNFVIFACIPITQGNLITVSQNIDGTTYYVSLHDWGVTLPLLAMFTLIVLLSPMQTNVKKFAVSTNLYFTLTLVDPMNPIFTTVLKDISNSSSYYGTDNLLKQLAIYSGVGVVGTLIALLIMLLPYPIFAMRKLRRQIAASPHDIRDILNLIVDSYCFRAKDIKKMDFFKIRLDRLFTNAHNRLKLMESLLNDCWWEELIGLGLCFRFNKTMVKQHVKLYAKLLSDLHAMKFAIEAETCHWTHAVLLNKMQTRFYVLQADANDLLDDISLKIVQSSRSMSTPKFASLNNALERLMSKYASLYGNLLSADVHTADDVGKTMPLNVFVYSFHAFVITLLEFEGHFNGKNFSTRYRTKNFLRLAWRGLLLPVSYPLRKVIFAFRTTLAVIIGICCSTFIFGFDSTAPTAIAMVAEDNIGGTYGNTVNRLGGLVAGTVVPSIFSFFVCKASSDYLYNTLNNIVIFVWTVGSMYVWFCRRYMALAGMTSAFMAASVLLNHSCRSSATATVSYASLTQNALGILILLIVEVLIYPRSSRGLLRSNVQQLLTQYRSAFKDVFRHHVAYNQQTPNSAEPLTEDDIETANSLLSRREVKELKEQLKVTIPEMLLTQAKLVNDADMEPTLWKPPFSTAKYTEVVSVCQELVEQLGVLIDLVDWHENRRSSGKDKRLRRWGKSRLDAECAAAFSAAQEPPSPTSVAAAAMAGEADPAEEAPPPADRSPHSPVPSPSPAVAKIMWDQSLAVVEAGVDETFDTLVVLFGEEFSASNAEDHAIYLQMKEAFRIADVHRRGVVDATELVVLLDKLMPYAGRQGVEAMDQYVDEFMQLVDTDNDGKISFNEFMQALNEGFRLELEIYDEQPQVAAAELLSSKDSSNLPARSNSLRRKSSMGRRGSALTDSRLRRTSIQSNSPGNRARRTSVQSTQPDSSARRTYVQPTQTEDYDDAASLKQTKMFSPPQVPSSFVDTSTLESSTFQSSKLGSFLFGDSNRRHRFRGMSSASDFSAPEALLNVESFTLTEAAAALKQSYGECLLALVDDHSRRVTMEDFIVMSCVISACENIAANLMRLNTLAAS</sequence>
<accession>A0A8T1WY93</accession>
<dbReference type="InterPro" id="IPR002048">
    <property type="entry name" value="EF_hand_dom"/>
</dbReference>
<feature type="transmembrane region" description="Helical" evidence="7">
    <location>
        <begin position="96"/>
        <end position="114"/>
    </location>
</feature>
<evidence type="ECO:0000313" key="9">
    <source>
        <dbReference type="EMBL" id="KAG7397208.1"/>
    </source>
</evidence>
<feature type="region of interest" description="Disordered" evidence="6">
    <location>
        <begin position="1028"/>
        <end position="1100"/>
    </location>
</feature>
<dbReference type="PANTHER" id="PTHR30509">
    <property type="entry name" value="P-HYDROXYBENZOIC ACID EFFLUX PUMP SUBUNIT-RELATED"/>
    <property type="match status" value="1"/>
</dbReference>
<reference evidence="9" key="1">
    <citation type="submission" date="2021-02" db="EMBL/GenBank/DDBJ databases">
        <authorList>
            <person name="Palmer J.M."/>
        </authorList>
    </citation>
    <scope>NUCLEOTIDE SEQUENCE</scope>
    <source>
        <strain evidence="9">SCRP23</strain>
    </source>
</reference>
<dbReference type="EMBL" id="JAGDFL010000122">
    <property type="protein sequence ID" value="KAG7397208.1"/>
    <property type="molecule type" value="Genomic_DNA"/>
</dbReference>
<dbReference type="OrthoDB" id="26525at2759"/>
<keyword evidence="3 7" id="KW-0812">Transmembrane</keyword>
<evidence type="ECO:0000256" key="5">
    <source>
        <dbReference type="ARBA" id="ARBA00023136"/>
    </source>
</evidence>
<dbReference type="CDD" id="cd00051">
    <property type="entry name" value="EFh"/>
    <property type="match status" value="1"/>
</dbReference>
<feature type="transmembrane region" description="Helical" evidence="7">
    <location>
        <begin position="641"/>
        <end position="658"/>
    </location>
</feature>
<gene>
    <name evidence="9" type="ORF">PHYBOEH_001147</name>
</gene>
<evidence type="ECO:0000256" key="1">
    <source>
        <dbReference type="ARBA" id="ARBA00004651"/>
    </source>
</evidence>
<dbReference type="PROSITE" id="PS00018">
    <property type="entry name" value="EF_HAND_1"/>
    <property type="match status" value="1"/>
</dbReference>
<dbReference type="PANTHER" id="PTHR30509:SF9">
    <property type="entry name" value="MULTIDRUG RESISTANCE PROTEIN MDTO"/>
    <property type="match status" value="1"/>
</dbReference>
<feature type="compositionally biased region" description="Pro residues" evidence="6">
    <location>
        <begin position="873"/>
        <end position="890"/>
    </location>
</feature>
<evidence type="ECO:0000256" key="6">
    <source>
        <dbReference type="SAM" id="MobiDB-lite"/>
    </source>
</evidence>
<feature type="compositionally biased region" description="Polar residues" evidence="6">
    <location>
        <begin position="1030"/>
        <end position="1041"/>
    </location>
</feature>
<comment type="subcellular location">
    <subcellularLocation>
        <location evidence="1">Cell membrane</location>
        <topology evidence="1">Multi-pass membrane protein</topology>
    </subcellularLocation>
</comment>
<evidence type="ECO:0000256" key="7">
    <source>
        <dbReference type="SAM" id="Phobius"/>
    </source>
</evidence>
<feature type="transmembrane region" description="Helical" evidence="7">
    <location>
        <begin position="670"/>
        <end position="693"/>
    </location>
</feature>
<evidence type="ECO:0000259" key="8">
    <source>
        <dbReference type="PROSITE" id="PS50222"/>
    </source>
</evidence>
<feature type="transmembrane region" description="Helical" evidence="7">
    <location>
        <begin position="543"/>
        <end position="564"/>
    </location>
</feature>
<comment type="caution">
    <text evidence="9">The sequence shown here is derived from an EMBL/GenBank/DDBJ whole genome shotgun (WGS) entry which is preliminary data.</text>
</comment>
<dbReference type="AlphaFoldDB" id="A0A8T1WY93"/>
<dbReference type="InterPro" id="IPR018247">
    <property type="entry name" value="EF_Hand_1_Ca_BS"/>
</dbReference>
<evidence type="ECO:0000256" key="3">
    <source>
        <dbReference type="ARBA" id="ARBA00022692"/>
    </source>
</evidence>
<name>A0A8T1WY93_9STRA</name>
<keyword evidence="2" id="KW-1003">Cell membrane</keyword>
<dbReference type="PROSITE" id="PS50222">
    <property type="entry name" value="EF_HAND_2"/>
    <property type="match status" value="1"/>
</dbReference>
<keyword evidence="5 7" id="KW-0472">Membrane</keyword>
<feature type="region of interest" description="Disordered" evidence="6">
    <location>
        <begin position="847"/>
        <end position="891"/>
    </location>
</feature>
<evidence type="ECO:0000313" key="10">
    <source>
        <dbReference type="Proteomes" id="UP000693981"/>
    </source>
</evidence>
<keyword evidence="4 7" id="KW-1133">Transmembrane helix</keyword>
<feature type="transmembrane region" description="Helical" evidence="7">
    <location>
        <begin position="126"/>
        <end position="146"/>
    </location>
</feature>
<feature type="transmembrane region" description="Helical" evidence="7">
    <location>
        <begin position="615"/>
        <end position="635"/>
    </location>
</feature>
<dbReference type="GO" id="GO:0005886">
    <property type="term" value="C:plasma membrane"/>
    <property type="evidence" value="ECO:0007669"/>
    <property type="project" value="UniProtKB-SubCell"/>
</dbReference>
<feature type="domain" description="EF-hand" evidence="8">
    <location>
        <begin position="976"/>
        <end position="1011"/>
    </location>
</feature>
<dbReference type="GO" id="GO:0005509">
    <property type="term" value="F:calcium ion binding"/>
    <property type="evidence" value="ECO:0007669"/>
    <property type="project" value="InterPro"/>
</dbReference>
<proteinExistence type="predicted"/>
<feature type="transmembrane region" description="Helical" evidence="7">
    <location>
        <begin position="197"/>
        <end position="219"/>
    </location>
</feature>
<evidence type="ECO:0000256" key="4">
    <source>
        <dbReference type="ARBA" id="ARBA00022989"/>
    </source>
</evidence>
<dbReference type="Proteomes" id="UP000693981">
    <property type="component" value="Unassembled WGS sequence"/>
</dbReference>
<dbReference type="SMART" id="SM00054">
    <property type="entry name" value="EFh"/>
    <property type="match status" value="2"/>
</dbReference>
<dbReference type="Pfam" id="PF13499">
    <property type="entry name" value="EF-hand_7"/>
    <property type="match status" value="1"/>
</dbReference>
<protein>
    <recommendedName>
        <fullName evidence="8">EF-hand domain-containing protein</fullName>
    </recommendedName>
</protein>
<feature type="transmembrane region" description="Helical" evidence="7">
    <location>
        <begin position="158"/>
        <end position="177"/>
    </location>
</feature>
<organism evidence="9 10">
    <name type="scientific">Phytophthora boehmeriae</name>
    <dbReference type="NCBI Taxonomy" id="109152"/>
    <lineage>
        <taxon>Eukaryota</taxon>
        <taxon>Sar</taxon>
        <taxon>Stramenopiles</taxon>
        <taxon>Oomycota</taxon>
        <taxon>Peronosporomycetes</taxon>
        <taxon>Peronosporales</taxon>
        <taxon>Peronosporaceae</taxon>
        <taxon>Phytophthora</taxon>
    </lineage>
</organism>
<feature type="transmembrane region" description="Helical" evidence="7">
    <location>
        <begin position="231"/>
        <end position="250"/>
    </location>
</feature>